<reference evidence="1" key="1">
    <citation type="journal article" date="2021" name="Open Biol.">
        <title>Shared evolutionary footprints suggest mitochondrial oxidative damage underlies multiple complex I losses in fungi.</title>
        <authorList>
            <person name="Schikora-Tamarit M.A."/>
            <person name="Marcet-Houben M."/>
            <person name="Nosek J."/>
            <person name="Gabaldon T."/>
        </authorList>
    </citation>
    <scope>NUCLEOTIDE SEQUENCE</scope>
    <source>
        <strain evidence="1">CBS2887</strain>
    </source>
</reference>
<accession>A0A9P8PYU5</accession>
<proteinExistence type="predicted"/>
<sequence length="102" mass="9833">MDCNKAGSSCGKPPWPEPPKAANGLAAVAAPAPAPGIKAANGLTAGVAVAVEAGVLVGCGVEESGVELEAVASPGAGKELAAWAPPIPPPNILCICLICLII</sequence>
<comment type="caution">
    <text evidence="1">The sequence shown here is derived from an EMBL/GenBank/DDBJ whole genome shotgun (WGS) entry which is preliminary data.</text>
</comment>
<dbReference type="AlphaFoldDB" id="A0A9P8PYU5"/>
<gene>
    <name evidence="1" type="ORF">WICPIJ_008537</name>
</gene>
<keyword evidence="2" id="KW-1185">Reference proteome</keyword>
<evidence type="ECO:0000313" key="2">
    <source>
        <dbReference type="Proteomes" id="UP000774326"/>
    </source>
</evidence>
<protein>
    <submittedName>
        <fullName evidence="1">Uncharacterized protein</fullName>
    </submittedName>
</protein>
<dbReference type="Proteomes" id="UP000774326">
    <property type="component" value="Unassembled WGS sequence"/>
</dbReference>
<evidence type="ECO:0000313" key="1">
    <source>
        <dbReference type="EMBL" id="KAH3679779.1"/>
    </source>
</evidence>
<dbReference type="EMBL" id="JAEUBG010004859">
    <property type="protein sequence ID" value="KAH3679779.1"/>
    <property type="molecule type" value="Genomic_DNA"/>
</dbReference>
<organism evidence="1 2">
    <name type="scientific">Wickerhamomyces pijperi</name>
    <name type="common">Yeast</name>
    <name type="synonym">Pichia pijperi</name>
    <dbReference type="NCBI Taxonomy" id="599730"/>
    <lineage>
        <taxon>Eukaryota</taxon>
        <taxon>Fungi</taxon>
        <taxon>Dikarya</taxon>
        <taxon>Ascomycota</taxon>
        <taxon>Saccharomycotina</taxon>
        <taxon>Saccharomycetes</taxon>
        <taxon>Phaffomycetales</taxon>
        <taxon>Wickerhamomycetaceae</taxon>
        <taxon>Wickerhamomyces</taxon>
    </lineage>
</organism>
<reference evidence="1" key="2">
    <citation type="submission" date="2021-01" db="EMBL/GenBank/DDBJ databases">
        <authorList>
            <person name="Schikora-Tamarit M.A."/>
        </authorList>
    </citation>
    <scope>NUCLEOTIDE SEQUENCE</scope>
    <source>
        <strain evidence="1">CBS2887</strain>
    </source>
</reference>
<name>A0A9P8PYU5_WICPI</name>